<keyword evidence="8" id="KW-0460">Magnesium</keyword>
<dbReference type="PROSITE" id="PS50972">
    <property type="entry name" value="PTERIN_BINDING"/>
    <property type="match status" value="1"/>
</dbReference>
<sequence>MGVLNVTPDSFSDGGRWLDRDHAVAHGVALHGRGADLVDVGGESTRPGAERIDAATETQRVVPVIRDLVAAGVRVSVDTTRAAVAAAAVAAGATMINDVSGGLADPHMARTVAEAGVPWVIMHWRGPSNRMSALASYEDVVGEVRAEMVEQVDRAVLAGVDPSLLVLDPGLGFAKTAAHNWTLLRKLPVFTGLGFPVLIGASRKRFLGALLADDEGTPRPPDGREVATAAVSALAAANGAWGVRVHEVGPSLDAVAVAAAWSWGTSPAEIEP</sequence>
<dbReference type="PROSITE" id="PS00793">
    <property type="entry name" value="DHPS_2"/>
    <property type="match status" value="1"/>
</dbReference>
<feature type="domain" description="Pterin-binding" evidence="10">
    <location>
        <begin position="1"/>
        <end position="256"/>
    </location>
</feature>
<dbReference type="PANTHER" id="PTHR20941">
    <property type="entry name" value="FOLATE SYNTHESIS PROTEINS"/>
    <property type="match status" value="1"/>
</dbReference>
<dbReference type="RefSeq" id="WP_274202155.1">
    <property type="nucleotide sequence ID" value="NZ_JAQZAO010000008.1"/>
</dbReference>
<dbReference type="GO" id="GO:0004156">
    <property type="term" value="F:dihydropteroate synthase activity"/>
    <property type="evidence" value="ECO:0007669"/>
    <property type="project" value="UniProtKB-EC"/>
</dbReference>
<dbReference type="InterPro" id="IPR011005">
    <property type="entry name" value="Dihydropteroate_synth-like_sf"/>
</dbReference>
<evidence type="ECO:0000256" key="2">
    <source>
        <dbReference type="ARBA" id="ARBA00001946"/>
    </source>
</evidence>
<evidence type="ECO:0000313" key="11">
    <source>
        <dbReference type="EMBL" id="MDD7967402.1"/>
    </source>
</evidence>
<evidence type="ECO:0000256" key="1">
    <source>
        <dbReference type="ARBA" id="ARBA00000012"/>
    </source>
</evidence>
<dbReference type="EMBL" id="JAQZAO010000008">
    <property type="protein sequence ID" value="MDD7967402.1"/>
    <property type="molecule type" value="Genomic_DNA"/>
</dbReference>
<evidence type="ECO:0000313" key="12">
    <source>
        <dbReference type="Proteomes" id="UP001300763"/>
    </source>
</evidence>
<name>A0ABT5SX19_9PSEU</name>
<evidence type="ECO:0000259" key="10">
    <source>
        <dbReference type="PROSITE" id="PS50972"/>
    </source>
</evidence>
<comment type="pathway">
    <text evidence="3">Cofactor biosynthesis; tetrahydrofolate biosynthesis; 7,8-dihydrofolate from 2-amino-4-hydroxy-6-hydroxymethyl-7,8-dihydropteridine diphosphate and 4-aminobenzoate: step 1/2.</text>
</comment>
<dbReference type="NCBIfam" id="TIGR01496">
    <property type="entry name" value="DHPS"/>
    <property type="match status" value="1"/>
</dbReference>
<comment type="similarity">
    <text evidence="4">Belongs to the DHPS family.</text>
</comment>
<dbReference type="Gene3D" id="3.20.20.20">
    <property type="entry name" value="Dihydropteroate synthase-like"/>
    <property type="match status" value="1"/>
</dbReference>
<keyword evidence="7" id="KW-0479">Metal-binding</keyword>
<evidence type="ECO:0000256" key="9">
    <source>
        <dbReference type="ARBA" id="ARBA00022909"/>
    </source>
</evidence>
<dbReference type="InterPro" id="IPR000489">
    <property type="entry name" value="Pterin-binding_dom"/>
</dbReference>
<comment type="caution">
    <text evidence="11">The sequence shown here is derived from an EMBL/GenBank/DDBJ whole genome shotgun (WGS) entry which is preliminary data.</text>
</comment>
<comment type="catalytic activity">
    <reaction evidence="1">
        <text>(7,8-dihydropterin-6-yl)methyl diphosphate + 4-aminobenzoate = 7,8-dihydropteroate + diphosphate</text>
        <dbReference type="Rhea" id="RHEA:19949"/>
        <dbReference type="ChEBI" id="CHEBI:17836"/>
        <dbReference type="ChEBI" id="CHEBI:17839"/>
        <dbReference type="ChEBI" id="CHEBI:33019"/>
        <dbReference type="ChEBI" id="CHEBI:72950"/>
        <dbReference type="EC" id="2.5.1.15"/>
    </reaction>
</comment>
<dbReference type="InterPro" id="IPR045031">
    <property type="entry name" value="DHP_synth-like"/>
</dbReference>
<keyword evidence="9" id="KW-0289">Folate biosynthesis</keyword>
<evidence type="ECO:0000256" key="3">
    <source>
        <dbReference type="ARBA" id="ARBA00004763"/>
    </source>
</evidence>
<evidence type="ECO:0000256" key="5">
    <source>
        <dbReference type="ARBA" id="ARBA00012458"/>
    </source>
</evidence>
<proteinExistence type="inferred from homology"/>
<dbReference type="SUPFAM" id="SSF51717">
    <property type="entry name" value="Dihydropteroate synthetase-like"/>
    <property type="match status" value="1"/>
</dbReference>
<evidence type="ECO:0000256" key="7">
    <source>
        <dbReference type="ARBA" id="ARBA00022723"/>
    </source>
</evidence>
<reference evidence="11 12" key="1">
    <citation type="submission" date="2023-02" db="EMBL/GenBank/DDBJ databases">
        <title>Genome sequencing required for Actinomycetospora new species description.</title>
        <authorList>
            <person name="Saimee Y."/>
            <person name="Duangmal K."/>
        </authorList>
    </citation>
    <scope>NUCLEOTIDE SEQUENCE [LARGE SCALE GENOMIC DNA]</scope>
    <source>
        <strain evidence="11 12">DW7H6</strain>
    </source>
</reference>
<dbReference type="Proteomes" id="UP001300763">
    <property type="component" value="Unassembled WGS sequence"/>
</dbReference>
<dbReference type="InterPro" id="IPR006390">
    <property type="entry name" value="DHP_synth_dom"/>
</dbReference>
<dbReference type="CDD" id="cd00739">
    <property type="entry name" value="DHPS"/>
    <property type="match status" value="1"/>
</dbReference>
<keyword evidence="6 11" id="KW-0808">Transferase</keyword>
<protein>
    <recommendedName>
        <fullName evidence="5">dihydropteroate synthase</fullName>
        <ecNumber evidence="5">2.5.1.15</ecNumber>
    </recommendedName>
</protein>
<dbReference type="EC" id="2.5.1.15" evidence="5"/>
<dbReference type="Pfam" id="PF00809">
    <property type="entry name" value="Pterin_bind"/>
    <property type="match status" value="1"/>
</dbReference>
<dbReference type="PANTHER" id="PTHR20941:SF1">
    <property type="entry name" value="FOLIC ACID SYNTHESIS PROTEIN FOL1"/>
    <property type="match status" value="1"/>
</dbReference>
<gene>
    <name evidence="11" type="primary">folP</name>
    <name evidence="11" type="ORF">PGB27_18855</name>
</gene>
<comment type="cofactor">
    <cofactor evidence="2">
        <name>Mg(2+)</name>
        <dbReference type="ChEBI" id="CHEBI:18420"/>
    </cofactor>
</comment>
<evidence type="ECO:0000256" key="6">
    <source>
        <dbReference type="ARBA" id="ARBA00022679"/>
    </source>
</evidence>
<accession>A0ABT5SX19</accession>
<organism evidence="11 12">
    <name type="scientific">Actinomycetospora lemnae</name>
    <dbReference type="NCBI Taxonomy" id="3019891"/>
    <lineage>
        <taxon>Bacteria</taxon>
        <taxon>Bacillati</taxon>
        <taxon>Actinomycetota</taxon>
        <taxon>Actinomycetes</taxon>
        <taxon>Pseudonocardiales</taxon>
        <taxon>Pseudonocardiaceae</taxon>
        <taxon>Actinomycetospora</taxon>
    </lineage>
</organism>
<keyword evidence="12" id="KW-1185">Reference proteome</keyword>
<evidence type="ECO:0000256" key="8">
    <source>
        <dbReference type="ARBA" id="ARBA00022842"/>
    </source>
</evidence>
<evidence type="ECO:0000256" key="4">
    <source>
        <dbReference type="ARBA" id="ARBA00009503"/>
    </source>
</evidence>